<reference evidence="2" key="1">
    <citation type="submission" date="2023-11" db="EMBL/GenBank/DDBJ databases">
        <title>Genome assemblies of two species of porcelain crab, Petrolisthes cinctipes and Petrolisthes manimaculis (Anomura: Porcellanidae).</title>
        <authorList>
            <person name="Angst P."/>
        </authorList>
    </citation>
    <scope>NUCLEOTIDE SEQUENCE</scope>
    <source>
        <strain evidence="2">PB745_02</strain>
        <tissue evidence="2">Gill</tissue>
    </source>
</reference>
<evidence type="ECO:0000256" key="1">
    <source>
        <dbReference type="SAM" id="MobiDB-lite"/>
    </source>
</evidence>
<dbReference type="EMBL" id="JAWZYT010004145">
    <property type="protein sequence ID" value="KAK4295110.1"/>
    <property type="molecule type" value="Genomic_DNA"/>
</dbReference>
<name>A0AAE1NRY8_9EUCA</name>
<dbReference type="AlphaFoldDB" id="A0AAE1NRY8"/>
<keyword evidence="3" id="KW-1185">Reference proteome</keyword>
<protein>
    <submittedName>
        <fullName evidence="2">Uncharacterized protein</fullName>
    </submittedName>
</protein>
<proteinExistence type="predicted"/>
<comment type="caution">
    <text evidence="2">The sequence shown here is derived from an EMBL/GenBank/DDBJ whole genome shotgun (WGS) entry which is preliminary data.</text>
</comment>
<evidence type="ECO:0000313" key="2">
    <source>
        <dbReference type="EMBL" id="KAK4295110.1"/>
    </source>
</evidence>
<feature type="compositionally biased region" description="Polar residues" evidence="1">
    <location>
        <begin position="36"/>
        <end position="45"/>
    </location>
</feature>
<sequence length="107" mass="11260">MTSVEVSTPPPHSNIHPIIPPPLIRIGALHHFDPNPSTLGISTRKTPPAPTLESDVYPHSAMVDPVLALRINGRASEGSGLDGGGLAGWLAVCETVPQTNIAYLLLQ</sequence>
<evidence type="ECO:0000313" key="3">
    <source>
        <dbReference type="Proteomes" id="UP001292094"/>
    </source>
</evidence>
<dbReference type="Proteomes" id="UP001292094">
    <property type="component" value="Unassembled WGS sequence"/>
</dbReference>
<feature type="region of interest" description="Disordered" evidence="1">
    <location>
        <begin position="36"/>
        <end position="56"/>
    </location>
</feature>
<accession>A0AAE1NRY8</accession>
<gene>
    <name evidence="2" type="ORF">Pmani_032312</name>
</gene>
<organism evidence="2 3">
    <name type="scientific">Petrolisthes manimaculis</name>
    <dbReference type="NCBI Taxonomy" id="1843537"/>
    <lineage>
        <taxon>Eukaryota</taxon>
        <taxon>Metazoa</taxon>
        <taxon>Ecdysozoa</taxon>
        <taxon>Arthropoda</taxon>
        <taxon>Crustacea</taxon>
        <taxon>Multicrustacea</taxon>
        <taxon>Malacostraca</taxon>
        <taxon>Eumalacostraca</taxon>
        <taxon>Eucarida</taxon>
        <taxon>Decapoda</taxon>
        <taxon>Pleocyemata</taxon>
        <taxon>Anomura</taxon>
        <taxon>Galatheoidea</taxon>
        <taxon>Porcellanidae</taxon>
        <taxon>Petrolisthes</taxon>
    </lineage>
</organism>